<dbReference type="EMBL" id="GBXM01088549">
    <property type="protein sequence ID" value="JAH20028.1"/>
    <property type="molecule type" value="Transcribed_RNA"/>
</dbReference>
<sequence>MVHHQCHRWKTYLPMDHVSWLQTSGTSPVLFRPPVHTIWNVVFYYELESHVLSAP</sequence>
<reference evidence="1" key="1">
    <citation type="submission" date="2014-11" db="EMBL/GenBank/DDBJ databases">
        <authorList>
            <person name="Amaro Gonzalez C."/>
        </authorList>
    </citation>
    <scope>NUCLEOTIDE SEQUENCE</scope>
</reference>
<protein>
    <submittedName>
        <fullName evidence="1">Uncharacterized protein</fullName>
    </submittedName>
</protein>
<dbReference type="AlphaFoldDB" id="A0A0E9QV89"/>
<reference evidence="1" key="2">
    <citation type="journal article" date="2015" name="Fish Shellfish Immunol.">
        <title>Early steps in the European eel (Anguilla anguilla)-Vibrio vulnificus interaction in the gills: Role of the RtxA13 toxin.</title>
        <authorList>
            <person name="Callol A."/>
            <person name="Pajuelo D."/>
            <person name="Ebbesson L."/>
            <person name="Teles M."/>
            <person name="MacKenzie S."/>
            <person name="Amaro C."/>
        </authorList>
    </citation>
    <scope>NUCLEOTIDE SEQUENCE</scope>
</reference>
<evidence type="ECO:0000313" key="1">
    <source>
        <dbReference type="EMBL" id="JAH20028.1"/>
    </source>
</evidence>
<organism evidence="1">
    <name type="scientific">Anguilla anguilla</name>
    <name type="common">European freshwater eel</name>
    <name type="synonym">Muraena anguilla</name>
    <dbReference type="NCBI Taxonomy" id="7936"/>
    <lineage>
        <taxon>Eukaryota</taxon>
        <taxon>Metazoa</taxon>
        <taxon>Chordata</taxon>
        <taxon>Craniata</taxon>
        <taxon>Vertebrata</taxon>
        <taxon>Euteleostomi</taxon>
        <taxon>Actinopterygii</taxon>
        <taxon>Neopterygii</taxon>
        <taxon>Teleostei</taxon>
        <taxon>Anguilliformes</taxon>
        <taxon>Anguillidae</taxon>
        <taxon>Anguilla</taxon>
    </lineage>
</organism>
<proteinExistence type="predicted"/>
<name>A0A0E9QV89_ANGAN</name>
<accession>A0A0E9QV89</accession>